<evidence type="ECO:0000313" key="2">
    <source>
        <dbReference type="EMBL" id="OVA16720.1"/>
    </source>
</evidence>
<proteinExistence type="predicted"/>
<dbReference type="InParanoid" id="A0A200R216"/>
<dbReference type="Proteomes" id="UP000195402">
    <property type="component" value="Unassembled WGS sequence"/>
</dbReference>
<protein>
    <submittedName>
        <fullName evidence="2">Uncharacterized protein</fullName>
    </submittedName>
</protein>
<gene>
    <name evidence="2" type="ORF">BVC80_1543g166</name>
</gene>
<accession>A0A200R216</accession>
<name>A0A200R216_MACCD</name>
<keyword evidence="3" id="KW-1185">Reference proteome</keyword>
<dbReference type="EMBL" id="MVGT01000481">
    <property type="protein sequence ID" value="OVA16720.1"/>
    <property type="molecule type" value="Genomic_DNA"/>
</dbReference>
<feature type="compositionally biased region" description="Basic and acidic residues" evidence="1">
    <location>
        <begin position="16"/>
        <end position="31"/>
    </location>
</feature>
<reference evidence="2 3" key="1">
    <citation type="journal article" date="2017" name="Mol. Plant">
        <title>The Genome of Medicinal Plant Macleaya cordata Provides New Insights into Benzylisoquinoline Alkaloids Metabolism.</title>
        <authorList>
            <person name="Liu X."/>
            <person name="Liu Y."/>
            <person name="Huang P."/>
            <person name="Ma Y."/>
            <person name="Qing Z."/>
            <person name="Tang Q."/>
            <person name="Cao H."/>
            <person name="Cheng P."/>
            <person name="Zheng Y."/>
            <person name="Yuan Z."/>
            <person name="Zhou Y."/>
            <person name="Liu J."/>
            <person name="Tang Z."/>
            <person name="Zhuo Y."/>
            <person name="Zhang Y."/>
            <person name="Yu L."/>
            <person name="Huang J."/>
            <person name="Yang P."/>
            <person name="Peng Q."/>
            <person name="Zhang J."/>
            <person name="Jiang W."/>
            <person name="Zhang Z."/>
            <person name="Lin K."/>
            <person name="Ro D.K."/>
            <person name="Chen X."/>
            <person name="Xiong X."/>
            <person name="Shang Y."/>
            <person name="Huang S."/>
            <person name="Zeng J."/>
        </authorList>
    </citation>
    <scope>NUCLEOTIDE SEQUENCE [LARGE SCALE GENOMIC DNA]</scope>
    <source>
        <strain evidence="3">cv. BLH2017</strain>
        <tissue evidence="2">Root</tissue>
    </source>
</reference>
<comment type="caution">
    <text evidence="2">The sequence shown here is derived from an EMBL/GenBank/DDBJ whole genome shotgun (WGS) entry which is preliminary data.</text>
</comment>
<evidence type="ECO:0000256" key="1">
    <source>
        <dbReference type="SAM" id="MobiDB-lite"/>
    </source>
</evidence>
<dbReference type="AlphaFoldDB" id="A0A200R216"/>
<organism evidence="2 3">
    <name type="scientific">Macleaya cordata</name>
    <name type="common">Five-seeded plume-poppy</name>
    <name type="synonym">Bocconia cordata</name>
    <dbReference type="NCBI Taxonomy" id="56857"/>
    <lineage>
        <taxon>Eukaryota</taxon>
        <taxon>Viridiplantae</taxon>
        <taxon>Streptophyta</taxon>
        <taxon>Embryophyta</taxon>
        <taxon>Tracheophyta</taxon>
        <taxon>Spermatophyta</taxon>
        <taxon>Magnoliopsida</taxon>
        <taxon>Ranunculales</taxon>
        <taxon>Papaveraceae</taxon>
        <taxon>Papaveroideae</taxon>
        <taxon>Macleaya</taxon>
    </lineage>
</organism>
<sequence>MEIDGSKIGNNGYVDENGRDEIGGDDEHKENDFLVEATEKMKEPEVGMMFDTIDEEMTEMSNWWYLHVLDQANQRALQEIPSICIQLPKQIARLGLGLIYYMMESGR</sequence>
<evidence type="ECO:0000313" key="3">
    <source>
        <dbReference type="Proteomes" id="UP000195402"/>
    </source>
</evidence>
<feature type="region of interest" description="Disordered" evidence="1">
    <location>
        <begin position="1"/>
        <end position="31"/>
    </location>
</feature>